<feature type="region of interest" description="Disordered" evidence="1">
    <location>
        <begin position="156"/>
        <end position="199"/>
    </location>
</feature>
<feature type="region of interest" description="Disordered" evidence="1">
    <location>
        <begin position="453"/>
        <end position="537"/>
    </location>
</feature>
<name>A0A9W9VMW2_9EURO</name>
<feature type="compositionally biased region" description="Low complexity" evidence="1">
    <location>
        <begin position="615"/>
        <end position="626"/>
    </location>
</feature>
<accession>A0A9W9VMW2</accession>
<feature type="compositionally biased region" description="Polar residues" evidence="1">
    <location>
        <begin position="459"/>
        <end position="479"/>
    </location>
</feature>
<feature type="compositionally biased region" description="Polar residues" evidence="1">
    <location>
        <begin position="383"/>
        <end position="400"/>
    </location>
</feature>
<evidence type="ECO:0000313" key="3">
    <source>
        <dbReference type="Proteomes" id="UP001147747"/>
    </source>
</evidence>
<organism evidence="2 3">
    <name type="scientific">Penicillium cosmopolitanum</name>
    <dbReference type="NCBI Taxonomy" id="1131564"/>
    <lineage>
        <taxon>Eukaryota</taxon>
        <taxon>Fungi</taxon>
        <taxon>Dikarya</taxon>
        <taxon>Ascomycota</taxon>
        <taxon>Pezizomycotina</taxon>
        <taxon>Eurotiomycetes</taxon>
        <taxon>Eurotiomycetidae</taxon>
        <taxon>Eurotiales</taxon>
        <taxon>Aspergillaceae</taxon>
        <taxon>Penicillium</taxon>
    </lineage>
</organism>
<dbReference type="EMBL" id="JAPZBU010000009">
    <property type="protein sequence ID" value="KAJ5386083.1"/>
    <property type="molecule type" value="Genomic_DNA"/>
</dbReference>
<dbReference type="AlphaFoldDB" id="A0A9W9VMW2"/>
<gene>
    <name evidence="2" type="ORF">N7509_008624</name>
</gene>
<feature type="compositionally biased region" description="Polar residues" evidence="1">
    <location>
        <begin position="179"/>
        <end position="194"/>
    </location>
</feature>
<feature type="region of interest" description="Disordered" evidence="1">
    <location>
        <begin position="610"/>
        <end position="638"/>
    </location>
</feature>
<dbReference type="Proteomes" id="UP001147747">
    <property type="component" value="Unassembled WGS sequence"/>
</dbReference>
<dbReference type="GeneID" id="81372241"/>
<comment type="caution">
    <text evidence="2">The sequence shown here is derived from an EMBL/GenBank/DDBJ whole genome shotgun (WGS) entry which is preliminary data.</text>
</comment>
<protein>
    <submittedName>
        <fullName evidence="2">Uncharacterized protein</fullName>
    </submittedName>
</protein>
<reference evidence="2" key="2">
    <citation type="journal article" date="2023" name="IMA Fungus">
        <title>Comparative genomic study of the Penicillium genus elucidates a diverse pangenome and 15 lateral gene transfer events.</title>
        <authorList>
            <person name="Petersen C."/>
            <person name="Sorensen T."/>
            <person name="Nielsen M.R."/>
            <person name="Sondergaard T.E."/>
            <person name="Sorensen J.L."/>
            <person name="Fitzpatrick D.A."/>
            <person name="Frisvad J.C."/>
            <person name="Nielsen K.L."/>
        </authorList>
    </citation>
    <scope>NUCLEOTIDE SEQUENCE</scope>
    <source>
        <strain evidence="2">IBT 29677</strain>
    </source>
</reference>
<dbReference type="RefSeq" id="XP_056483881.1">
    <property type="nucleotide sequence ID" value="XM_056633261.1"/>
</dbReference>
<sequence length="703" mass="75984">MASLGDQLFFTDAQTQSDDWVDFEQFLDLPVAYGDDYSASATVSPDMSLPYDAETLGNDLPDLSQSAFPDMINYGTSNDQFLADQSPVFGMMPDTPIFDDEMFNAYQPYDNGFSFRQMVETQAAADPRTTSIKEKRREAAIELHLQRLCDATARDLDMSSDSNTSFSSPSWSDCMRGSISPQPASFESPANTPVSASASSAGTGSLEMVLDLNMNATTNLPKKQKPRSQAQKENYIKARKYGACEKHKKQHKRCNCLEKAAARAGVSDVPLTTNVKERAHQPMLHAPVLPDTRQSGVPGHDPSLAPRLAAKMIKRSISSSPEHDPSRGLCAVFPTVRTTKRSDVLGHDRNPCGVLPAVKATKQSDVAAPDRLHNTSFTWSTVRTSKQSDVPGQDRNTSGILPTVRAKRQSNVPGHDRQNNTFVVSPTVKATKQSDTAGQDRQYTTSVLLPIGKRRSSVPGHNSQDNSSGVLHVNQTTGKCNRAPGHANSCRPPSALQSVKASRESAARLRTLGPANVLSKDRNNRNVSPTTSSGTGDSLKAILQVRPSNTGMPSRPLETSEPGRTRIRSDQKQYAQGLCNSNTLAISRPSHKPTPQGVNQSLEIISTVPNHGPKQSLAQRSSRSLSPTHGIAPQAIPTGQTVRSITSQLGGLFSSVVSTISGALFSAVSPAFASRSEQLMFNCLSFCGTHMMSAKKGLQLYQL</sequence>
<dbReference type="OrthoDB" id="4346289at2759"/>
<evidence type="ECO:0000256" key="1">
    <source>
        <dbReference type="SAM" id="MobiDB-lite"/>
    </source>
</evidence>
<feature type="region of interest" description="Disordered" evidence="1">
    <location>
        <begin position="383"/>
        <end position="402"/>
    </location>
</feature>
<feature type="compositionally biased region" description="Polar residues" evidence="1">
    <location>
        <begin position="525"/>
        <end position="536"/>
    </location>
</feature>
<keyword evidence="3" id="KW-1185">Reference proteome</keyword>
<evidence type="ECO:0000313" key="2">
    <source>
        <dbReference type="EMBL" id="KAJ5386083.1"/>
    </source>
</evidence>
<proteinExistence type="predicted"/>
<feature type="region of interest" description="Disordered" evidence="1">
    <location>
        <begin position="547"/>
        <end position="566"/>
    </location>
</feature>
<feature type="compositionally biased region" description="Low complexity" evidence="1">
    <location>
        <begin position="159"/>
        <end position="172"/>
    </location>
</feature>
<reference evidence="2" key="1">
    <citation type="submission" date="2022-12" db="EMBL/GenBank/DDBJ databases">
        <authorList>
            <person name="Petersen C."/>
        </authorList>
    </citation>
    <scope>NUCLEOTIDE SEQUENCE</scope>
    <source>
        <strain evidence="2">IBT 29677</strain>
    </source>
</reference>